<dbReference type="NCBIfam" id="NF040877">
    <property type="entry name" value="SE1832_fam"/>
    <property type="match status" value="1"/>
</dbReference>
<evidence type="ECO:0000313" key="2">
    <source>
        <dbReference type="EMBL" id="MCU9594826.1"/>
    </source>
</evidence>
<name>A0ABT2WIL5_9BACI</name>
<keyword evidence="3" id="KW-1185">Reference proteome</keyword>
<comment type="caution">
    <text evidence="2">The sequence shown here is derived from an EMBL/GenBank/DDBJ whole genome shotgun (WGS) entry which is preliminary data.</text>
</comment>
<sequence length="62" mass="7338">MKKAEIQKKMDELKSDYIRIQGDMEKLESLGKHSNVAYSEKLLEEIEAELKRLREKLQQTES</sequence>
<dbReference type="InterPro" id="IPR048062">
    <property type="entry name" value="SE1832-like"/>
</dbReference>
<evidence type="ECO:0000313" key="3">
    <source>
        <dbReference type="Proteomes" id="UP001208656"/>
    </source>
</evidence>
<accession>A0ABT2WIL5</accession>
<protein>
    <submittedName>
        <fullName evidence="2">SE1832 family protein</fullName>
    </submittedName>
</protein>
<evidence type="ECO:0000256" key="1">
    <source>
        <dbReference type="SAM" id="Coils"/>
    </source>
</evidence>
<dbReference type="RefSeq" id="WP_173657804.1">
    <property type="nucleotide sequence ID" value="NZ_JAOUSE010000030.1"/>
</dbReference>
<feature type="coiled-coil region" evidence="1">
    <location>
        <begin position="3"/>
        <end position="60"/>
    </location>
</feature>
<organism evidence="2 3">
    <name type="scientific">Pallidibacillus thermolactis</name>
    <dbReference type="NCBI Taxonomy" id="251051"/>
    <lineage>
        <taxon>Bacteria</taxon>
        <taxon>Bacillati</taxon>
        <taxon>Bacillota</taxon>
        <taxon>Bacilli</taxon>
        <taxon>Bacillales</taxon>
        <taxon>Bacillaceae</taxon>
        <taxon>Pallidibacillus</taxon>
    </lineage>
</organism>
<dbReference type="EMBL" id="JAOUSE010000030">
    <property type="protein sequence ID" value="MCU9594826.1"/>
    <property type="molecule type" value="Genomic_DNA"/>
</dbReference>
<reference evidence="2 3" key="1">
    <citation type="submission" date="2022-10" db="EMBL/GenBank/DDBJ databases">
        <title>Description of Fervidibacillus gen. nov. in the family Fervidibacillaceae fam. nov. with two species, Fervidibacillus albus sp. nov., and Fervidibacillus halotolerans sp. nov., isolated from tidal flat sediments.</title>
        <authorList>
            <person name="Kwon K.K."/>
            <person name="Yang S.-H."/>
        </authorList>
    </citation>
    <scope>NUCLEOTIDE SEQUENCE [LARGE SCALE GENOMIC DNA]</scope>
    <source>
        <strain evidence="2 3">DSM 23332</strain>
    </source>
</reference>
<gene>
    <name evidence="2" type="ORF">OEV82_10300</name>
</gene>
<dbReference type="Proteomes" id="UP001208656">
    <property type="component" value="Unassembled WGS sequence"/>
</dbReference>
<keyword evidence="1" id="KW-0175">Coiled coil</keyword>
<proteinExistence type="predicted"/>